<accession>A0AAV2GII9</accession>
<gene>
    <name evidence="2" type="ORF">LTRI10_LOCUS49909</name>
</gene>
<evidence type="ECO:0000313" key="2">
    <source>
        <dbReference type="EMBL" id="CAL1410489.1"/>
    </source>
</evidence>
<name>A0AAV2GII9_9ROSI</name>
<evidence type="ECO:0000256" key="1">
    <source>
        <dbReference type="SAM" id="MobiDB-lite"/>
    </source>
</evidence>
<dbReference type="AlphaFoldDB" id="A0AAV2GII9"/>
<organism evidence="2 3">
    <name type="scientific">Linum trigynum</name>
    <dbReference type="NCBI Taxonomy" id="586398"/>
    <lineage>
        <taxon>Eukaryota</taxon>
        <taxon>Viridiplantae</taxon>
        <taxon>Streptophyta</taxon>
        <taxon>Embryophyta</taxon>
        <taxon>Tracheophyta</taxon>
        <taxon>Spermatophyta</taxon>
        <taxon>Magnoliopsida</taxon>
        <taxon>eudicotyledons</taxon>
        <taxon>Gunneridae</taxon>
        <taxon>Pentapetalae</taxon>
        <taxon>rosids</taxon>
        <taxon>fabids</taxon>
        <taxon>Malpighiales</taxon>
        <taxon>Linaceae</taxon>
        <taxon>Linum</taxon>
    </lineage>
</organism>
<keyword evidence="3" id="KW-1185">Reference proteome</keyword>
<feature type="compositionally biased region" description="Basic residues" evidence="1">
    <location>
        <begin position="1"/>
        <end position="24"/>
    </location>
</feature>
<reference evidence="2 3" key="1">
    <citation type="submission" date="2024-04" db="EMBL/GenBank/DDBJ databases">
        <authorList>
            <person name="Fracassetti M."/>
        </authorList>
    </citation>
    <scope>NUCLEOTIDE SEQUENCE [LARGE SCALE GENOMIC DNA]</scope>
</reference>
<evidence type="ECO:0000313" key="3">
    <source>
        <dbReference type="Proteomes" id="UP001497516"/>
    </source>
</evidence>
<feature type="compositionally biased region" description="Basic and acidic residues" evidence="1">
    <location>
        <begin position="94"/>
        <end position="136"/>
    </location>
</feature>
<proteinExistence type="predicted"/>
<feature type="region of interest" description="Disordered" evidence="1">
    <location>
        <begin position="1"/>
        <end position="173"/>
    </location>
</feature>
<dbReference type="Proteomes" id="UP001497516">
    <property type="component" value="Chromosome 9"/>
</dbReference>
<dbReference type="EMBL" id="OZ034822">
    <property type="protein sequence ID" value="CAL1410489.1"/>
    <property type="molecule type" value="Genomic_DNA"/>
</dbReference>
<protein>
    <submittedName>
        <fullName evidence="2">Uncharacterized protein</fullName>
    </submittedName>
</protein>
<dbReference type="PANTHER" id="PTHR37187">
    <property type="entry name" value="EXPRESSED PROTEIN"/>
    <property type="match status" value="1"/>
</dbReference>
<dbReference type="PANTHER" id="PTHR37187:SF7">
    <property type="entry name" value="EXPRESSED PROTEIN"/>
    <property type="match status" value="1"/>
</dbReference>
<sequence length="312" mass="33861">MPSGAKKRKAAKKKKEQQAYHHHPNGNNPQANGDQKVEDERDSDISELNSPGSEGNPHHQDTFREGNGLPEKTGIAAENQIAENPNGKAGPSDESGHHDDVVIKREGDEKSSDQEVKSREVTIEHIDSGKSSDGDRSSTSSSSSSDDESSTVQDKHKEVVIQVSETQQQPPNEVIAEMEAAEVVNPEVIEIVKDHEVKLPTSYQSNEVLLPSDSGKNQEVFPTSDQNVEVIVTSKTVREDKTTTSLGSATETSIHQDASTETGVDAVYAKDTKISESIEKQPLVTNNAPRLAQRTSWFSCCGLLDAVSSPNR</sequence>